<dbReference type="SMART" id="SM00233">
    <property type="entry name" value="PH"/>
    <property type="match status" value="1"/>
</dbReference>
<evidence type="ECO:0000313" key="3">
    <source>
        <dbReference type="EMBL" id="KAK9846091.1"/>
    </source>
</evidence>
<evidence type="ECO:0000259" key="2">
    <source>
        <dbReference type="PROSITE" id="PS50003"/>
    </source>
</evidence>
<evidence type="ECO:0000256" key="1">
    <source>
        <dbReference type="SAM" id="MobiDB-lite"/>
    </source>
</evidence>
<dbReference type="SUPFAM" id="SSF50729">
    <property type="entry name" value="PH domain-like"/>
    <property type="match status" value="1"/>
</dbReference>
<gene>
    <name evidence="3" type="ORF">WJX84_008555</name>
</gene>
<comment type="caution">
    <text evidence="3">The sequence shown here is derived from an EMBL/GenBank/DDBJ whole genome shotgun (WGS) entry which is preliminary data.</text>
</comment>
<dbReference type="AlphaFoldDB" id="A0AAW1SI10"/>
<dbReference type="PROSITE" id="PS50003">
    <property type="entry name" value="PH_DOMAIN"/>
    <property type="match status" value="1"/>
</dbReference>
<dbReference type="SUPFAM" id="SSF103657">
    <property type="entry name" value="BAR/IMD domain-like"/>
    <property type="match status" value="1"/>
</dbReference>
<name>A0AAW1SI10_9CHLO</name>
<feature type="region of interest" description="Disordered" evidence="1">
    <location>
        <begin position="266"/>
        <end position="368"/>
    </location>
</feature>
<proteinExistence type="predicted"/>
<keyword evidence="4" id="KW-1185">Reference proteome</keyword>
<sequence>MIKMVPCPLTPAFVASRWDHDSDRCRGKLGAVAELVSRLVELSQGTKSGAKASKILRADIDSIAEQLKPFRIRNPTKSPYFWGKFEVLYCSSAIATGGPFIRGPPGQALLWDQEIRQDLRPPSTYLNRIDFKGLGLVPGFAQQLGTVTAAAGIGFKVTLQAPTISLNGGAEKPQSTKNYPVERRFEVVYLDEHLRITRYLPEEEGKETILFVQRRVPAEAPEPSEPEPKPTEASAELSLQTPPASPEPDWVKQAGLTFTERLFQRDRSAEAGSGLRRSQSASSLPKELDLPEQPEPPQELGIGHFIGFTDGLSRAHSQDSIPSPPIDLERQSSGARSARRPLSKLEISIPPPQSPDQRSPHLAPAHSDGFTRHLMNQALRFRSAVLNSDRVSFMDIARAPGLARKARAELDGRQHSTIIETDQNRYEVRAHEEEIERQRDAVDAVDEEAAEEGRINRDLATVMVARLDAGRRAAEKLLGVLQAISAAEMHYVRSISAAAQVSLAGDCDGQTLRAALQGFSQLPRVIAHGREQVGNAMGKSAKQLYEVVLKLRQEEQEIAAAAKRTHKAFEAARRGLHTSLLAHQDACRAMDTLILERKRSQRKGPPTIERDPWLTEILLVEAHGRLQEAQAAERAFLGDAFQRVKGVEARRIQLVRSTIEAFQQSYKSGLSGVRQDLGNLTRLAGQIDGEADLSDLAKSAEAAAETGRALAEKQAEALENVSQELLYSPEIIRQGSMACWVNGHGKWAERHFVLTRSGYLHWFAKLGDSSPLDCLNLARCHFQAGKAPVLHIVELMAGALAIFAREREIVLKAPGIDECLEWAVTLREAISHAHQL</sequence>
<dbReference type="InterPro" id="IPR011993">
    <property type="entry name" value="PH-like_dom_sf"/>
</dbReference>
<feature type="domain" description="PH" evidence="2">
    <location>
        <begin position="730"/>
        <end position="831"/>
    </location>
</feature>
<dbReference type="EMBL" id="JALJOV010001568">
    <property type="protein sequence ID" value="KAK9846091.1"/>
    <property type="molecule type" value="Genomic_DNA"/>
</dbReference>
<accession>A0AAW1SI10</accession>
<dbReference type="InterPro" id="IPR027267">
    <property type="entry name" value="AH/BAR_dom_sf"/>
</dbReference>
<organism evidence="3 4">
    <name type="scientific">Apatococcus fuscideae</name>
    <dbReference type="NCBI Taxonomy" id="2026836"/>
    <lineage>
        <taxon>Eukaryota</taxon>
        <taxon>Viridiplantae</taxon>
        <taxon>Chlorophyta</taxon>
        <taxon>core chlorophytes</taxon>
        <taxon>Trebouxiophyceae</taxon>
        <taxon>Chlorellales</taxon>
        <taxon>Chlorellaceae</taxon>
        <taxon>Apatococcus</taxon>
    </lineage>
</organism>
<dbReference type="Gene3D" id="1.20.1270.60">
    <property type="entry name" value="Arfaptin homology (AH) domain/BAR domain"/>
    <property type="match status" value="1"/>
</dbReference>
<dbReference type="InterPro" id="IPR001849">
    <property type="entry name" value="PH_domain"/>
</dbReference>
<feature type="region of interest" description="Disordered" evidence="1">
    <location>
        <begin position="218"/>
        <end position="250"/>
    </location>
</feature>
<dbReference type="Gene3D" id="2.30.29.30">
    <property type="entry name" value="Pleckstrin-homology domain (PH domain)/Phosphotyrosine-binding domain (PTB)"/>
    <property type="match status" value="1"/>
</dbReference>
<evidence type="ECO:0000313" key="4">
    <source>
        <dbReference type="Proteomes" id="UP001485043"/>
    </source>
</evidence>
<reference evidence="3 4" key="1">
    <citation type="journal article" date="2024" name="Nat. Commun.">
        <title>Phylogenomics reveals the evolutionary origins of lichenization in chlorophyte algae.</title>
        <authorList>
            <person name="Puginier C."/>
            <person name="Libourel C."/>
            <person name="Otte J."/>
            <person name="Skaloud P."/>
            <person name="Haon M."/>
            <person name="Grisel S."/>
            <person name="Petersen M."/>
            <person name="Berrin J.G."/>
            <person name="Delaux P.M."/>
            <person name="Dal Grande F."/>
            <person name="Keller J."/>
        </authorList>
    </citation>
    <scope>NUCLEOTIDE SEQUENCE [LARGE SCALE GENOMIC DNA]</scope>
    <source>
        <strain evidence="3 4">SAG 2523</strain>
    </source>
</reference>
<protein>
    <recommendedName>
        <fullName evidence="2">PH domain-containing protein</fullName>
    </recommendedName>
</protein>
<dbReference type="Proteomes" id="UP001485043">
    <property type="component" value="Unassembled WGS sequence"/>
</dbReference>